<organism evidence="4 5">
    <name type="scientific">Oryza sativa subsp. indica</name>
    <name type="common">Rice</name>
    <dbReference type="NCBI Taxonomy" id="39946"/>
    <lineage>
        <taxon>Eukaryota</taxon>
        <taxon>Viridiplantae</taxon>
        <taxon>Streptophyta</taxon>
        <taxon>Embryophyta</taxon>
        <taxon>Tracheophyta</taxon>
        <taxon>Spermatophyta</taxon>
        <taxon>Magnoliopsida</taxon>
        <taxon>Liliopsida</taxon>
        <taxon>Poales</taxon>
        <taxon>Poaceae</taxon>
        <taxon>BOP clade</taxon>
        <taxon>Oryzoideae</taxon>
        <taxon>Oryzeae</taxon>
        <taxon>Oryzinae</taxon>
        <taxon>Oryza</taxon>
        <taxon>Oryza sativa</taxon>
    </lineage>
</organism>
<dbReference type="Gramene" id="BGIOSGA014908-TA">
    <property type="protein sequence ID" value="BGIOSGA014908-PA"/>
    <property type="gene ID" value="BGIOSGA014908"/>
</dbReference>
<feature type="coiled-coil region" evidence="1">
    <location>
        <begin position="251"/>
        <end position="321"/>
    </location>
</feature>
<dbReference type="EMBL" id="CM000129">
    <property type="protein sequence ID" value="EAY94494.1"/>
    <property type="molecule type" value="Genomic_DNA"/>
</dbReference>
<dbReference type="PANTHER" id="PTHR34562:SF7">
    <property type="entry name" value="OS04G0471300 PROTEIN"/>
    <property type="match status" value="1"/>
</dbReference>
<dbReference type="STRING" id="39946.A2XUI4"/>
<evidence type="ECO:0000256" key="3">
    <source>
        <dbReference type="SAM" id="Phobius"/>
    </source>
</evidence>
<keyword evidence="3" id="KW-0812">Transmembrane</keyword>
<dbReference type="InterPro" id="IPR044696">
    <property type="entry name" value="WIP1/2/3"/>
</dbReference>
<name>A2XUI4_ORYSI</name>
<dbReference type="Proteomes" id="UP000007015">
    <property type="component" value="Chromosome 4"/>
</dbReference>
<sequence length="444" mass="49858">MALLDYAARPRDSAPSPARLLLQSSSPAEANCGEAARFDCVARGENCSKLQLREIKISSLDSCASEKENLIGYLPKLPFDEEPAVRKLSLPCVAMQEKYVLHTSPRKGCRLRRWRRVRRDLRDNPLDLDVNFLVLATGYSLGIGSGISGVCINRKRIRMKDFGGVGRIARKSHPRGLRDKEEACIFESYFVTSGAGGAVSNNRHQIMSMSYDGDQSEDRQSEEVQSAYKSHGGASDNRANNAFVSPDEDDVLETNQKMSHLEQKLEEASNTIREKNSVLSQLQELIDGMHIATPAERAFDIDQLETDLDRQLQEKIEAEIQSLVMLKARQSWQVRTEDQLALKEHKLSSSGGDNGDGDCDSDNARMMMMVKLRETESKIVKLKEQVEKLEVHERELFGTTQVLRMQSRTLKICLFGLLQLVLLFLSLKAFFAQVSDPFDDVVPT</sequence>
<evidence type="ECO:0000256" key="1">
    <source>
        <dbReference type="SAM" id="Coils"/>
    </source>
</evidence>
<protein>
    <submittedName>
        <fullName evidence="4">Uncharacterized protein</fullName>
    </submittedName>
</protein>
<keyword evidence="1" id="KW-0175">Coiled coil</keyword>
<feature type="region of interest" description="Disordered" evidence="2">
    <location>
        <begin position="211"/>
        <end position="244"/>
    </location>
</feature>
<keyword evidence="3" id="KW-0472">Membrane</keyword>
<feature type="transmembrane region" description="Helical" evidence="3">
    <location>
        <begin position="130"/>
        <end position="152"/>
    </location>
</feature>
<dbReference type="HOGENOM" id="CLU_638397_0_0_1"/>
<dbReference type="AlphaFoldDB" id="A2XUI4"/>
<feature type="transmembrane region" description="Helical" evidence="3">
    <location>
        <begin position="412"/>
        <end position="431"/>
    </location>
</feature>
<evidence type="ECO:0000313" key="5">
    <source>
        <dbReference type="Proteomes" id="UP000007015"/>
    </source>
</evidence>
<gene>
    <name evidence="4" type="ORF">OsI_16266</name>
</gene>
<evidence type="ECO:0000313" key="4">
    <source>
        <dbReference type="EMBL" id="EAY94494.1"/>
    </source>
</evidence>
<keyword evidence="5" id="KW-1185">Reference proteome</keyword>
<accession>A2XUI4</accession>
<evidence type="ECO:0000256" key="2">
    <source>
        <dbReference type="SAM" id="MobiDB-lite"/>
    </source>
</evidence>
<dbReference type="OMA" id="CVAMQEK"/>
<proteinExistence type="predicted"/>
<dbReference type="PANTHER" id="PTHR34562">
    <property type="entry name" value="WPP DOMAIN-INTERACTING PROTEIN 2"/>
    <property type="match status" value="1"/>
</dbReference>
<reference evidence="4 5" key="1">
    <citation type="journal article" date="2005" name="PLoS Biol.">
        <title>The genomes of Oryza sativa: a history of duplications.</title>
        <authorList>
            <person name="Yu J."/>
            <person name="Wang J."/>
            <person name="Lin W."/>
            <person name="Li S."/>
            <person name="Li H."/>
            <person name="Zhou J."/>
            <person name="Ni P."/>
            <person name="Dong W."/>
            <person name="Hu S."/>
            <person name="Zeng C."/>
            <person name="Zhang J."/>
            <person name="Zhang Y."/>
            <person name="Li R."/>
            <person name="Xu Z."/>
            <person name="Li S."/>
            <person name="Li X."/>
            <person name="Zheng H."/>
            <person name="Cong L."/>
            <person name="Lin L."/>
            <person name="Yin J."/>
            <person name="Geng J."/>
            <person name="Li G."/>
            <person name="Shi J."/>
            <person name="Liu J."/>
            <person name="Lv H."/>
            <person name="Li J."/>
            <person name="Wang J."/>
            <person name="Deng Y."/>
            <person name="Ran L."/>
            <person name="Shi X."/>
            <person name="Wang X."/>
            <person name="Wu Q."/>
            <person name="Li C."/>
            <person name="Ren X."/>
            <person name="Wang J."/>
            <person name="Wang X."/>
            <person name="Li D."/>
            <person name="Liu D."/>
            <person name="Zhang X."/>
            <person name="Ji Z."/>
            <person name="Zhao W."/>
            <person name="Sun Y."/>
            <person name="Zhang Z."/>
            <person name="Bao J."/>
            <person name="Han Y."/>
            <person name="Dong L."/>
            <person name="Ji J."/>
            <person name="Chen P."/>
            <person name="Wu S."/>
            <person name="Liu J."/>
            <person name="Xiao Y."/>
            <person name="Bu D."/>
            <person name="Tan J."/>
            <person name="Yang L."/>
            <person name="Ye C."/>
            <person name="Zhang J."/>
            <person name="Xu J."/>
            <person name="Zhou Y."/>
            <person name="Yu Y."/>
            <person name="Zhang B."/>
            <person name="Zhuang S."/>
            <person name="Wei H."/>
            <person name="Liu B."/>
            <person name="Lei M."/>
            <person name="Yu H."/>
            <person name="Li Y."/>
            <person name="Xu H."/>
            <person name="Wei S."/>
            <person name="He X."/>
            <person name="Fang L."/>
            <person name="Zhang Z."/>
            <person name="Zhang Y."/>
            <person name="Huang X."/>
            <person name="Su Z."/>
            <person name="Tong W."/>
            <person name="Li J."/>
            <person name="Tong Z."/>
            <person name="Li S."/>
            <person name="Ye J."/>
            <person name="Wang L."/>
            <person name="Fang L."/>
            <person name="Lei T."/>
            <person name="Chen C."/>
            <person name="Chen H."/>
            <person name="Xu Z."/>
            <person name="Li H."/>
            <person name="Huang H."/>
            <person name="Zhang F."/>
            <person name="Xu H."/>
            <person name="Li N."/>
            <person name="Zhao C."/>
            <person name="Li S."/>
            <person name="Dong L."/>
            <person name="Huang Y."/>
            <person name="Li L."/>
            <person name="Xi Y."/>
            <person name="Qi Q."/>
            <person name="Li W."/>
            <person name="Zhang B."/>
            <person name="Hu W."/>
            <person name="Zhang Y."/>
            <person name="Tian X."/>
            <person name="Jiao Y."/>
            <person name="Liang X."/>
            <person name="Jin J."/>
            <person name="Gao L."/>
            <person name="Zheng W."/>
            <person name="Hao B."/>
            <person name="Liu S."/>
            <person name="Wang W."/>
            <person name="Yuan L."/>
            <person name="Cao M."/>
            <person name="McDermott J."/>
            <person name="Samudrala R."/>
            <person name="Wang J."/>
            <person name="Wong G.K."/>
            <person name="Yang H."/>
        </authorList>
    </citation>
    <scope>NUCLEOTIDE SEQUENCE [LARGE SCALE GENOMIC DNA]</scope>
    <source>
        <strain evidence="5">cv. 93-11</strain>
    </source>
</reference>
<keyword evidence="3" id="KW-1133">Transmembrane helix</keyword>